<keyword evidence="1" id="KW-0732">Signal</keyword>
<accession>A0ABW5KX80</accession>
<feature type="signal peptide" evidence="1">
    <location>
        <begin position="1"/>
        <end position="23"/>
    </location>
</feature>
<evidence type="ECO:0008006" key="4">
    <source>
        <dbReference type="Google" id="ProtNLM"/>
    </source>
</evidence>
<proteinExistence type="predicted"/>
<feature type="chain" id="PRO_5046480191" description="Lipoprotein" evidence="1">
    <location>
        <begin position="24"/>
        <end position="171"/>
    </location>
</feature>
<evidence type="ECO:0000256" key="1">
    <source>
        <dbReference type="SAM" id="SignalP"/>
    </source>
</evidence>
<gene>
    <name evidence="2" type="ORF">ACFSQP_12000</name>
</gene>
<organism evidence="2 3">
    <name type="scientific">Bizionia sediminis</name>
    <dbReference type="NCBI Taxonomy" id="1737064"/>
    <lineage>
        <taxon>Bacteria</taxon>
        <taxon>Pseudomonadati</taxon>
        <taxon>Bacteroidota</taxon>
        <taxon>Flavobacteriia</taxon>
        <taxon>Flavobacteriales</taxon>
        <taxon>Flavobacteriaceae</taxon>
        <taxon>Bizionia</taxon>
    </lineage>
</organism>
<name>A0ABW5KX80_9FLAO</name>
<evidence type="ECO:0000313" key="2">
    <source>
        <dbReference type="EMBL" id="MFD2552535.1"/>
    </source>
</evidence>
<protein>
    <recommendedName>
        <fullName evidence="4">Lipoprotein</fullName>
    </recommendedName>
</protein>
<dbReference type="EMBL" id="JBHULS010000006">
    <property type="protein sequence ID" value="MFD2552535.1"/>
    <property type="molecule type" value="Genomic_DNA"/>
</dbReference>
<evidence type="ECO:0000313" key="3">
    <source>
        <dbReference type="Proteomes" id="UP001597472"/>
    </source>
</evidence>
<dbReference type="PROSITE" id="PS51257">
    <property type="entry name" value="PROKAR_LIPOPROTEIN"/>
    <property type="match status" value="1"/>
</dbReference>
<comment type="caution">
    <text evidence="2">The sequence shown here is derived from an EMBL/GenBank/DDBJ whole genome shotgun (WGS) entry which is preliminary data.</text>
</comment>
<dbReference type="RefSeq" id="WP_376894830.1">
    <property type="nucleotide sequence ID" value="NZ_JBHULS010000006.1"/>
</dbReference>
<keyword evidence="3" id="KW-1185">Reference proteome</keyword>
<reference evidence="3" key="1">
    <citation type="journal article" date="2019" name="Int. J. Syst. Evol. Microbiol.">
        <title>The Global Catalogue of Microorganisms (GCM) 10K type strain sequencing project: providing services to taxonomists for standard genome sequencing and annotation.</title>
        <authorList>
            <consortium name="The Broad Institute Genomics Platform"/>
            <consortium name="The Broad Institute Genome Sequencing Center for Infectious Disease"/>
            <person name="Wu L."/>
            <person name="Ma J."/>
        </authorList>
    </citation>
    <scope>NUCLEOTIDE SEQUENCE [LARGE SCALE GENOMIC DNA]</scope>
    <source>
        <strain evidence="3">KCTC 42587</strain>
    </source>
</reference>
<sequence>MKKYLSISVLSILLLSVVIYSCSDNNDDLNTNATSMNEVIYENLSSKTSISPNFYDNHFYLIEKLGNNVEKTEIINVAKENGVDLSTLNNKEVKKFYFDNSDVIMYSISIKNSENKIIIYKYDNLYQVNKAEYYAVGNKMQFNLKTLDNKMFYSLQKDDKDRLGNISIEKK</sequence>
<dbReference type="Proteomes" id="UP001597472">
    <property type="component" value="Unassembled WGS sequence"/>
</dbReference>